<dbReference type="PANTHER" id="PTHR23017">
    <property type="entry name" value="SERPENTINE RECEPTOR, CLASS X"/>
    <property type="match status" value="1"/>
</dbReference>
<feature type="transmembrane region" description="Helical" evidence="2">
    <location>
        <begin position="45"/>
        <end position="74"/>
    </location>
</feature>
<reference evidence="4 5" key="2">
    <citation type="journal article" date="2019" name="G3 (Bethesda)">
        <title>Hybrid Assembly of the Genome of the Entomopathogenic Nematode Steinernema carpocapsae Identifies the X-Chromosome.</title>
        <authorList>
            <person name="Serra L."/>
            <person name="Macchietto M."/>
            <person name="Macias-Munoz A."/>
            <person name="McGill C.J."/>
            <person name="Rodriguez I.M."/>
            <person name="Rodriguez B."/>
            <person name="Murad R."/>
            <person name="Mortazavi A."/>
        </authorList>
    </citation>
    <scope>NUCLEOTIDE SEQUENCE [LARGE SCALE GENOMIC DNA]</scope>
    <source>
        <strain evidence="4 5">ALL</strain>
    </source>
</reference>
<dbReference type="OrthoDB" id="5847113at2759"/>
<feature type="transmembrane region" description="Helical" evidence="2">
    <location>
        <begin position="221"/>
        <end position="243"/>
    </location>
</feature>
<feature type="transmembrane region" description="Helical" evidence="2">
    <location>
        <begin position="264"/>
        <end position="286"/>
    </location>
</feature>
<dbReference type="InterPro" id="IPR019430">
    <property type="entry name" value="7TM_GPCR_serpentine_rcpt_Srx"/>
</dbReference>
<gene>
    <name evidence="4" type="ORF">L596_026598</name>
</gene>
<accession>A0A4U5M1Z7</accession>
<protein>
    <recommendedName>
        <fullName evidence="3">7TM GPCR serpentine receptor class x (Srx) domain-containing protein</fullName>
    </recommendedName>
</protein>
<feature type="domain" description="7TM GPCR serpentine receptor class x (Srx)" evidence="3">
    <location>
        <begin position="62"/>
        <end position="321"/>
    </location>
</feature>
<proteinExistence type="predicted"/>
<dbReference type="Pfam" id="PF10328">
    <property type="entry name" value="7TM_GPCR_Srx"/>
    <property type="match status" value="1"/>
</dbReference>
<dbReference type="Proteomes" id="UP000298663">
    <property type="component" value="Unassembled WGS sequence"/>
</dbReference>
<dbReference type="Gene3D" id="1.20.1070.10">
    <property type="entry name" value="Rhodopsin 7-helix transmembrane proteins"/>
    <property type="match status" value="1"/>
</dbReference>
<organism evidence="4 5">
    <name type="scientific">Steinernema carpocapsae</name>
    <name type="common">Entomopathogenic nematode</name>
    <dbReference type="NCBI Taxonomy" id="34508"/>
    <lineage>
        <taxon>Eukaryota</taxon>
        <taxon>Metazoa</taxon>
        <taxon>Ecdysozoa</taxon>
        <taxon>Nematoda</taxon>
        <taxon>Chromadorea</taxon>
        <taxon>Rhabditida</taxon>
        <taxon>Tylenchina</taxon>
        <taxon>Panagrolaimomorpha</taxon>
        <taxon>Strongyloidoidea</taxon>
        <taxon>Steinernematidae</taxon>
        <taxon>Steinernema</taxon>
    </lineage>
</organism>
<evidence type="ECO:0000313" key="4">
    <source>
        <dbReference type="EMBL" id="TKR62672.1"/>
    </source>
</evidence>
<dbReference type="SUPFAM" id="SSF81321">
    <property type="entry name" value="Family A G protein-coupled receptor-like"/>
    <property type="match status" value="1"/>
</dbReference>
<dbReference type="EMBL" id="AZBU02000010">
    <property type="protein sequence ID" value="TKR62672.1"/>
    <property type="molecule type" value="Genomic_DNA"/>
</dbReference>
<name>A0A4U5M1Z7_STECR</name>
<feature type="transmembrane region" description="Helical" evidence="2">
    <location>
        <begin position="122"/>
        <end position="147"/>
    </location>
</feature>
<dbReference type="AlphaFoldDB" id="A0A4U5M1Z7"/>
<evidence type="ECO:0000256" key="2">
    <source>
        <dbReference type="SAM" id="Phobius"/>
    </source>
</evidence>
<evidence type="ECO:0000259" key="3">
    <source>
        <dbReference type="Pfam" id="PF10328"/>
    </source>
</evidence>
<dbReference type="CDD" id="cd00637">
    <property type="entry name" value="7tm_classA_rhodopsin-like"/>
    <property type="match status" value="1"/>
</dbReference>
<evidence type="ECO:0000313" key="5">
    <source>
        <dbReference type="Proteomes" id="UP000298663"/>
    </source>
</evidence>
<comment type="caution">
    <text evidence="4">The sequence shown here is derived from an EMBL/GenBank/DDBJ whole genome shotgun (WGS) entry which is preliminary data.</text>
</comment>
<feature type="compositionally biased region" description="Basic and acidic residues" evidence="1">
    <location>
        <begin position="1"/>
        <end position="13"/>
    </location>
</feature>
<sequence>MQTLDGKRCERERSKAKRERSKANASDQKRRAIASKLRTYELSKIASFVLTTPIGGTIIGFSAFQLICGVLVLWVLVHMQMFHNPFGMFCAARTIVEMMSSVLHLSYSGPMTVTQLTTIPRIIPMIVGFVAYSLMGISCALHVQLTLNRFVAVYFPISYATVFTKKNCKYIVAMDVAMMMSLASLFYLVPCNVMGYSPSYHGFIILACRDGSDRPFPIGTVLNFICQYALCIGAISIDCLTLFKIAMIDRKKGKFKDEKYNRNVRFFAQSAFQNVPMLLNVIFLSISNYSTSDDVQVHRVLNFLLARFADFINAMAIIMFNPEAYKFLWENIKKKRVRPSVIISDLTTLRQSTNVVSV</sequence>
<feature type="transmembrane region" description="Helical" evidence="2">
    <location>
        <begin position="306"/>
        <end position="328"/>
    </location>
</feature>
<reference evidence="4 5" key="1">
    <citation type="journal article" date="2015" name="Genome Biol.">
        <title>Comparative genomics of Steinernema reveals deeply conserved gene regulatory networks.</title>
        <authorList>
            <person name="Dillman A.R."/>
            <person name="Macchietto M."/>
            <person name="Porter C.F."/>
            <person name="Rogers A."/>
            <person name="Williams B."/>
            <person name="Antoshechkin I."/>
            <person name="Lee M.M."/>
            <person name="Goodwin Z."/>
            <person name="Lu X."/>
            <person name="Lewis E.E."/>
            <person name="Goodrich-Blair H."/>
            <person name="Stock S.P."/>
            <person name="Adams B.J."/>
            <person name="Sternberg P.W."/>
            <person name="Mortazavi A."/>
        </authorList>
    </citation>
    <scope>NUCLEOTIDE SEQUENCE [LARGE SCALE GENOMIC DNA]</scope>
    <source>
        <strain evidence="4 5">ALL</strain>
    </source>
</reference>
<keyword evidence="2" id="KW-1133">Transmembrane helix</keyword>
<keyword evidence="5" id="KW-1185">Reference proteome</keyword>
<dbReference type="STRING" id="34508.A0A4U5M1Z7"/>
<feature type="region of interest" description="Disordered" evidence="1">
    <location>
        <begin position="1"/>
        <end position="29"/>
    </location>
</feature>
<evidence type="ECO:0000256" key="1">
    <source>
        <dbReference type="SAM" id="MobiDB-lite"/>
    </source>
</evidence>
<keyword evidence="2" id="KW-0812">Transmembrane</keyword>
<keyword evidence="2" id="KW-0472">Membrane</keyword>
<dbReference type="PANTHER" id="PTHR23017:SF21">
    <property type="entry name" value="7TM GPCR SERPENTINE RECEPTOR CLASS X (SRX) DOMAIN-CONTAINING PROTEIN"/>
    <property type="match status" value="1"/>
</dbReference>